<dbReference type="Proteomes" id="UP000070133">
    <property type="component" value="Unassembled WGS sequence"/>
</dbReference>
<keyword evidence="3" id="KW-1185">Reference proteome</keyword>
<dbReference type="STRING" id="321146.A0A139HEM3"/>
<evidence type="ECO:0000313" key="2">
    <source>
        <dbReference type="EMBL" id="KXT00856.1"/>
    </source>
</evidence>
<evidence type="ECO:0008006" key="4">
    <source>
        <dbReference type="Google" id="ProtNLM"/>
    </source>
</evidence>
<dbReference type="AlphaFoldDB" id="A0A139HEM3"/>
<proteinExistence type="predicted"/>
<feature type="signal peptide" evidence="1">
    <location>
        <begin position="1"/>
        <end position="20"/>
    </location>
</feature>
<reference evidence="2 3" key="1">
    <citation type="submission" date="2015-07" db="EMBL/GenBank/DDBJ databases">
        <title>Comparative genomics of the Sigatoka disease complex on banana suggests a link between parallel evolutionary changes in Pseudocercospora fijiensis and Pseudocercospora eumusae and increased virulence on the banana host.</title>
        <authorList>
            <person name="Chang T.-C."/>
            <person name="Salvucci A."/>
            <person name="Crous P.W."/>
            <person name="Stergiopoulos I."/>
        </authorList>
    </citation>
    <scope>NUCLEOTIDE SEQUENCE [LARGE SCALE GENOMIC DNA]</scope>
    <source>
        <strain evidence="2 3">CBS 114824</strain>
    </source>
</reference>
<protein>
    <recommendedName>
        <fullName evidence="4">F-box domain-containing protein</fullName>
    </recommendedName>
</protein>
<organism evidence="2 3">
    <name type="scientific">Pseudocercospora eumusae</name>
    <dbReference type="NCBI Taxonomy" id="321146"/>
    <lineage>
        <taxon>Eukaryota</taxon>
        <taxon>Fungi</taxon>
        <taxon>Dikarya</taxon>
        <taxon>Ascomycota</taxon>
        <taxon>Pezizomycotina</taxon>
        <taxon>Dothideomycetes</taxon>
        <taxon>Dothideomycetidae</taxon>
        <taxon>Mycosphaerellales</taxon>
        <taxon>Mycosphaerellaceae</taxon>
        <taxon>Pseudocercospora</taxon>
    </lineage>
</organism>
<keyword evidence="1" id="KW-0732">Signal</keyword>
<evidence type="ECO:0000256" key="1">
    <source>
        <dbReference type="SAM" id="SignalP"/>
    </source>
</evidence>
<name>A0A139HEM3_9PEZI</name>
<gene>
    <name evidence="2" type="ORF">AC578_960</name>
</gene>
<feature type="chain" id="PRO_5007806502" description="F-box domain-containing protein" evidence="1">
    <location>
        <begin position="21"/>
        <end position="294"/>
    </location>
</feature>
<accession>A0A139HEM3</accession>
<dbReference type="OrthoDB" id="3800738at2759"/>
<sequence length="294" mass="33432">MSSIAVRVFAVAELLELILLQLPMKDILVHQRTCKAVCDAVAGPEALKKKLFLLPAGPVIEPIDNDAESKSWTLSCLEYPSVNVKFNPATLVERMAVDSGQIHEDHRTSYDLGAWPPAVVSVDEFYFTSHWKIEIHVIPAKRQSWDRGVLTDGATWRNMFLTQPPISAISFCNDYINAIKAAVEPWEIHEPFLTFWNPTGLRIGDLHREVRELQDRYPNPESYGRGDYSLDAFFNCGYAGDRKEDFLTRLIGECKGVLGRNGSCDCIRKLWKEDLPEDSEEMKTLLRLCKEPKF</sequence>
<evidence type="ECO:0000313" key="3">
    <source>
        <dbReference type="Proteomes" id="UP000070133"/>
    </source>
</evidence>
<dbReference type="EMBL" id="LFZN01000066">
    <property type="protein sequence ID" value="KXT00856.1"/>
    <property type="molecule type" value="Genomic_DNA"/>
</dbReference>
<comment type="caution">
    <text evidence="2">The sequence shown here is derived from an EMBL/GenBank/DDBJ whole genome shotgun (WGS) entry which is preliminary data.</text>
</comment>